<dbReference type="GO" id="GO:0006633">
    <property type="term" value="P:fatty acid biosynthetic process"/>
    <property type="evidence" value="ECO:0007669"/>
    <property type="project" value="InterPro"/>
</dbReference>
<dbReference type="GO" id="GO:0031177">
    <property type="term" value="F:phosphopantetheine binding"/>
    <property type="evidence" value="ECO:0007669"/>
    <property type="project" value="InterPro"/>
</dbReference>
<dbReference type="Gene3D" id="3.30.300.30">
    <property type="match status" value="1"/>
</dbReference>
<dbReference type="SUPFAM" id="SSF51735">
    <property type="entry name" value="NAD(P)-binding Rossmann-fold domains"/>
    <property type="match status" value="2"/>
</dbReference>
<keyword evidence="5" id="KW-0677">Repeat</keyword>
<evidence type="ECO:0000256" key="2">
    <source>
        <dbReference type="ARBA" id="ARBA00022553"/>
    </source>
</evidence>
<dbReference type="OrthoDB" id="329835at2759"/>
<dbReference type="InterPro" id="IPR049900">
    <property type="entry name" value="PKS_mFAS_DH"/>
</dbReference>
<dbReference type="PROSITE" id="PS00606">
    <property type="entry name" value="KS3_1"/>
    <property type="match status" value="1"/>
</dbReference>
<dbReference type="Gene3D" id="3.40.366.10">
    <property type="entry name" value="Malonyl-Coenzyme A Acyl Carrier Protein, domain 2"/>
    <property type="match status" value="1"/>
</dbReference>
<dbReference type="InterPro" id="IPR000873">
    <property type="entry name" value="AMP-dep_synth/lig_dom"/>
</dbReference>
<dbReference type="Pfam" id="PF02801">
    <property type="entry name" value="Ketoacyl-synt_C"/>
    <property type="match status" value="1"/>
</dbReference>
<evidence type="ECO:0000313" key="14">
    <source>
        <dbReference type="Proteomes" id="UP000244855"/>
    </source>
</evidence>
<dbReference type="CDD" id="cd05930">
    <property type="entry name" value="A_NRPS"/>
    <property type="match status" value="1"/>
</dbReference>
<evidence type="ECO:0000256" key="1">
    <source>
        <dbReference type="ARBA" id="ARBA00022450"/>
    </source>
</evidence>
<evidence type="ECO:0000256" key="6">
    <source>
        <dbReference type="ARBA" id="ARBA00023268"/>
    </source>
</evidence>
<dbReference type="Gene3D" id="3.40.50.720">
    <property type="entry name" value="NAD(P)-binding Rossmann-like Domain"/>
    <property type="match status" value="2"/>
</dbReference>
<feature type="domain" description="Ketosynthase family 3 (KS3)" evidence="11">
    <location>
        <begin position="7"/>
        <end position="440"/>
    </location>
</feature>
<dbReference type="InterPro" id="IPR013120">
    <property type="entry name" value="FAR_NAD-bd"/>
</dbReference>
<dbReference type="SUPFAM" id="SSF52151">
    <property type="entry name" value="FabD/lysophospholipase-like"/>
    <property type="match status" value="1"/>
</dbReference>
<dbReference type="InterPro" id="IPR050091">
    <property type="entry name" value="PKS_NRPS_Biosynth_Enz"/>
</dbReference>
<dbReference type="Pfam" id="PF00109">
    <property type="entry name" value="ketoacyl-synt"/>
    <property type="match status" value="1"/>
</dbReference>
<keyword evidence="6" id="KW-0511">Multifunctional enzyme</keyword>
<dbReference type="Gene3D" id="1.10.1200.10">
    <property type="entry name" value="ACP-like"/>
    <property type="match status" value="2"/>
</dbReference>
<dbReference type="PROSITE" id="PS52019">
    <property type="entry name" value="PKS_MFAS_DH"/>
    <property type="match status" value="1"/>
</dbReference>
<dbReference type="CDD" id="cd00833">
    <property type="entry name" value="PKS"/>
    <property type="match status" value="1"/>
</dbReference>
<evidence type="ECO:0000313" key="13">
    <source>
        <dbReference type="EMBL" id="PVI03762.1"/>
    </source>
</evidence>
<keyword evidence="3" id="KW-0436">Ligase</keyword>
<dbReference type="Gene3D" id="3.30.559.10">
    <property type="entry name" value="Chloramphenicol acetyltransferase-like domain"/>
    <property type="match status" value="1"/>
</dbReference>
<dbReference type="Gene3D" id="3.30.70.3290">
    <property type="match status" value="1"/>
</dbReference>
<keyword evidence="2" id="KW-0597">Phosphoprotein</keyword>
<dbReference type="InterPro" id="IPR042099">
    <property type="entry name" value="ANL_N_sf"/>
</dbReference>
<dbReference type="Proteomes" id="UP000244855">
    <property type="component" value="Unassembled WGS sequence"/>
</dbReference>
<dbReference type="Pfam" id="PF08659">
    <property type="entry name" value="KR"/>
    <property type="match status" value="1"/>
</dbReference>
<dbReference type="InterPro" id="IPR018201">
    <property type="entry name" value="Ketoacyl_synth_AS"/>
</dbReference>
<dbReference type="InterPro" id="IPR049552">
    <property type="entry name" value="PKS_DH_N"/>
</dbReference>
<evidence type="ECO:0000256" key="8">
    <source>
        <dbReference type="PROSITE-ProRule" id="PRU01363"/>
    </source>
</evidence>
<dbReference type="PROSITE" id="PS00455">
    <property type="entry name" value="AMP_BINDING"/>
    <property type="match status" value="1"/>
</dbReference>
<dbReference type="InterPro" id="IPR036291">
    <property type="entry name" value="NAD(P)-bd_dom_sf"/>
</dbReference>
<dbReference type="InterPro" id="IPR014030">
    <property type="entry name" value="Ketoacyl_synth_N"/>
</dbReference>
<dbReference type="FunFam" id="3.40.47.10:FF:000019">
    <property type="entry name" value="Polyketide synthase type I"/>
    <property type="match status" value="1"/>
</dbReference>
<dbReference type="SUPFAM" id="SSF55048">
    <property type="entry name" value="Probable ACP-binding domain of malonyl-CoA ACP transacylase"/>
    <property type="match status" value="1"/>
</dbReference>
<dbReference type="InterPro" id="IPR023213">
    <property type="entry name" value="CAT-like_dom_sf"/>
</dbReference>
<dbReference type="SMART" id="SM00826">
    <property type="entry name" value="PKS_DH"/>
    <property type="match status" value="1"/>
</dbReference>
<dbReference type="InterPro" id="IPR001242">
    <property type="entry name" value="Condensation_dom"/>
</dbReference>
<name>A0A2V1E0U4_9PLEO</name>
<evidence type="ECO:0000256" key="3">
    <source>
        <dbReference type="ARBA" id="ARBA00022598"/>
    </source>
</evidence>
<dbReference type="InterPro" id="IPR029063">
    <property type="entry name" value="SAM-dependent_MTases_sf"/>
</dbReference>
<dbReference type="InterPro" id="IPR001227">
    <property type="entry name" value="Ac_transferase_dom_sf"/>
</dbReference>
<dbReference type="InterPro" id="IPR016039">
    <property type="entry name" value="Thiolase-like"/>
</dbReference>
<dbReference type="InterPro" id="IPR014031">
    <property type="entry name" value="Ketoacyl_synth_C"/>
</dbReference>
<dbReference type="InterPro" id="IPR006162">
    <property type="entry name" value="Ppantetheine_attach_site"/>
</dbReference>
<dbReference type="PANTHER" id="PTHR43775:SF20">
    <property type="entry name" value="HYBRID PKS-NRPS SYNTHETASE APDA"/>
    <property type="match status" value="1"/>
</dbReference>
<protein>
    <submittedName>
        <fullName evidence="13">Uncharacterized protein</fullName>
    </submittedName>
</protein>
<proteinExistence type="inferred from homology"/>
<dbReference type="SMART" id="SM00822">
    <property type="entry name" value="PKS_KR"/>
    <property type="match status" value="1"/>
</dbReference>
<dbReference type="Pfam" id="PF16197">
    <property type="entry name" value="KAsynt_C_assoc"/>
    <property type="match status" value="1"/>
</dbReference>
<feature type="region of interest" description="N-terminal hotdog fold" evidence="8">
    <location>
        <begin position="944"/>
        <end position="1078"/>
    </location>
</feature>
<dbReference type="Pfam" id="PF00501">
    <property type="entry name" value="AMP-binding"/>
    <property type="match status" value="1"/>
</dbReference>
<organism evidence="13 14">
    <name type="scientific">Periconia macrospinosa</name>
    <dbReference type="NCBI Taxonomy" id="97972"/>
    <lineage>
        <taxon>Eukaryota</taxon>
        <taxon>Fungi</taxon>
        <taxon>Dikarya</taxon>
        <taxon>Ascomycota</taxon>
        <taxon>Pezizomycotina</taxon>
        <taxon>Dothideomycetes</taxon>
        <taxon>Pleosporomycetidae</taxon>
        <taxon>Pleosporales</taxon>
        <taxon>Massarineae</taxon>
        <taxon>Periconiaceae</taxon>
        <taxon>Periconia</taxon>
    </lineage>
</organism>
<dbReference type="SUPFAM" id="SSF47336">
    <property type="entry name" value="ACP-like"/>
    <property type="match status" value="2"/>
</dbReference>
<dbReference type="PROSITE" id="PS00012">
    <property type="entry name" value="PHOSPHOPANTETHEINE"/>
    <property type="match status" value="1"/>
</dbReference>
<dbReference type="InterPro" id="IPR020806">
    <property type="entry name" value="PKS_PP-bd"/>
</dbReference>
<dbReference type="PROSITE" id="PS52004">
    <property type="entry name" value="KS3_2"/>
    <property type="match status" value="1"/>
</dbReference>
<dbReference type="InterPro" id="IPR016035">
    <property type="entry name" value="Acyl_Trfase/lysoPLipase"/>
</dbReference>
<dbReference type="GO" id="GO:0016874">
    <property type="term" value="F:ligase activity"/>
    <property type="evidence" value="ECO:0007669"/>
    <property type="project" value="UniProtKB-KW"/>
</dbReference>
<dbReference type="Pfam" id="PF00668">
    <property type="entry name" value="Condensation"/>
    <property type="match status" value="1"/>
</dbReference>
<feature type="compositionally biased region" description="Basic and acidic residues" evidence="9">
    <location>
        <begin position="2484"/>
        <end position="2504"/>
    </location>
</feature>
<dbReference type="InterPro" id="IPR009081">
    <property type="entry name" value="PP-bd_ACP"/>
</dbReference>
<evidence type="ECO:0000256" key="5">
    <source>
        <dbReference type="ARBA" id="ARBA00022737"/>
    </source>
</evidence>
<keyword evidence="14" id="KW-1185">Reference proteome</keyword>
<dbReference type="Gene3D" id="3.30.559.30">
    <property type="entry name" value="Nonribosomal peptide synthetase, condensation domain"/>
    <property type="match status" value="1"/>
</dbReference>
<dbReference type="SUPFAM" id="SSF53901">
    <property type="entry name" value="Thiolase-like"/>
    <property type="match status" value="1"/>
</dbReference>
<evidence type="ECO:0000256" key="4">
    <source>
        <dbReference type="ARBA" id="ARBA00022679"/>
    </source>
</evidence>
<dbReference type="GO" id="GO:0004315">
    <property type="term" value="F:3-oxoacyl-[acyl-carrier-protein] synthase activity"/>
    <property type="evidence" value="ECO:0007669"/>
    <property type="project" value="InterPro"/>
</dbReference>
<dbReference type="InterPro" id="IPR042104">
    <property type="entry name" value="PKS_dehydratase_sf"/>
</dbReference>
<dbReference type="SUPFAM" id="SSF56801">
    <property type="entry name" value="Acetyl-CoA synthetase-like"/>
    <property type="match status" value="1"/>
</dbReference>
<keyword evidence="4" id="KW-0808">Transferase</keyword>
<evidence type="ECO:0000256" key="7">
    <source>
        <dbReference type="ARBA" id="ARBA00029454"/>
    </source>
</evidence>
<sequence length="3956" mass="437905">MNFGSQPEPIAVVGSACRFPGKSHSPAALWDLLKEPHDVSCEIPDERFELKGYYNPKGSHHGSTNVTRAYMIDDDVCLFDAAFFNISPHEAIAMDPQQRILLEVVYEALEAGGHSIASLRGSDTAVYVGTMSVDYNDTILRDIASMPMYNSTGTSRAILSNRVSYFFDWHGPSMTIDTACSSSMVALHQGVQSLRAGEARAAVVGGTELLLGPEQFVSESKMGLLSPTGQSRMWDADANGYARGDGVASLVLKKLSDAIADGDHVECIIRETGVNHDGKSNGLTVPSSEAQEQLIRSTYARAGLDISNSAHWPQFFEAHGTGTKAGDPREAAAISASFNGKTSHGGPLYVGSVKTVIGHTEGTAGLAGVIKASLCLQNGLIPPNMLLRRLNPDIEQFYSNLLVPTQRVVEWPDLPLGEPRRASINSFGFGGTNGHAILESFEPSEAAFSGPDPSLNILSPSYRPLLLSASSEKSLKSLILSYAEFLGSRSSSLNLRDLTWTLQSRRSELPYRVAFTGTSVEKLVFQMTESLNETGEKFGPSGSIRATPGKQQCFGIFTGQGAQWPGMGTALINHSEFVRKRLAQLDNALCTLPVADRPSWNLSDQLRAGKDVSRLGEAALSQPLCTAIQIVIVDLLRSAGIYFTSVVGHSSGEIAAAYAADFISGEDAIRIAYYRGVHAKLAQGNHGQKGGMLAVGIPLENAEDLLSQPLFKGRVQIACQNSDTSLTLSGDADALDHIKGILDEEKKFARKLLVDTAYHSYHMLKCGEPYIESLLACDIQINRNRKTTCTWFSSVNSGKPMEPCDELRATYWRDNMVNTVQFTDAVKKGVSGEHNIAIEVGPHPALKGPALQNIAEVRSAIPYAATLQRGRDDVEAVSGTLGFLWTHFLSHSLNFNAYEELVFPQTRPAKLLPGLPTYPWNHDERYLHETRLSKQIRLRGSAMHELLGTPAPDNTHLELRWNNLLKSSELPWLDGHQIQGQILFPAAGYVAMALEAGQKLASERSVRLLDVHDLVINRALTFDDDPNFAIETLVTVTGVKTNNKCHKCDFALYACSNTPSGRLDLVASAKVVIHYGEPSFASISSVAQDNQGLISVEGERFYKMLDEIGYNYSKNFRTLSATRRRQNYASGIVSTYEHRDDEEAMLVHPTYLDSAFQATFLAQSCPGDEQLWTIHVPVSIGHIRVNPGLCASLPASPIQVTVTATIKDADKLGMNSNIDISGEDGQHIMIRVEDMIMKPLSPATPSTDRPMFSKHEYNFASPDILNTVRYESQNLQSLSTTTDISTICESLAHYYAGRLRTELSDTDWKQGKPHHTALRKHVYSEPSGACEREQLHPRNEWKFDDQDKIAEIAAQYPHSVDIRFIKSFGESLPAILREDMNEADILEKQALALDLFQNGLGFSSFHSRIFSVLKTIAHRYPHMSILELGTPVQQTPESALETLKNAFKTYTYTNSPQHFTEKLSRLFDLQEGKIISSNFDAMIQPSSQGYQEHTYDVLIAPLSIRSIGNLKEALKNLRRLLKPGGYLIFGDLLESGPLRYQIAMDLLLEGWPKASCPERAYPGSIIEWSRVLQDTGFSCVDGMAEVGDRKDLLFSVMITQAVDDRVHFLRDPLRETKFGKFGELFILGCEAPQTTSLAKEIVTHLSGHFDSITTVATLPGDDMEVSPMAVVINLMDIVSPIFENFSESSMEGLKCIFETSKAVLWITRGSRQDSPYHSASLGFGRSIAYEVPQTSLQFLDFDEIGPLAPQIISETLIRLLITDHWSSITSKELELLWSREPEYYVENGRLLIPRIVPNDLLNARFNSNRRAVAQEVNDATEFITATAAKHGRLILHKTDTMQDDSSESPVYSMKFSTSTAHAISDGTFLYIGIGKCLSTGESAILLSKVIGSLIRACALVPCSSHVQETPEYLSAIAAELLTENILSRILPGDHILILDANRGDCFRTNLEKQAAKKGLAVTIITTDENEDGSNWSRMDDWMSNSAIVKLIPNDVTHFLHLSIGYDDGRAISLRKNLPLRCREIPLSDILQRESLSTPSWDRKAVEGKLGDHMSAVDLSMIFAKKFIIEPVKTGDMGNEGFPQTVESVIDWKATESTKIPVKRLTPDERFSKDKTYLLIGLTGEIGKSLAEWMACAGAGCICLASRNPKPDHVWSERMSLRGATIKFLKVDAADLVDLFRAVSEVRKSCPPIAGIINGAALFQDMLFSDMPYEAMRETLRPKIDVTRNLDEIFDQSTSLDFFIAFSSLTCIIGNPGQSNYTAANAYMNGLMSQRRKRGLSGTSLDIGRIVGIGHMSQEGGDIGTKQLIRFGCMALSEPDFLYMFSEAINCSRRGVSNGAHIVTGLRTIESTHDGQVPWIDNPRFSHKVVRTERNSANILGNKSTLSLQERLIESSKDLEALEILKEGLSRKLARIARLAEDSIKHDVPLLEFGVDSLGAVEIRGWFLKELNIDMPVVKIIGGATIADICHEAIEKGAWTQSRSKGNDDHLSDDESRSPEPKKPSPNDTQASMSGASHNPKETSLVPNQTRKEISCTRLTHQSPPFEFVKSERVSFPQSRFWFLSRLIQDQTTFNVSFYYKITGELRIGDFERAVRLVCNKHESLRTCFVGDEKDPDLAYQYVLPRSSVRVERKKIKQLEELETEYNAMRAIPFDLADGALMRLVLLTVSPSEHFLLVNYHHILMDGVSWQYFMSDLEKAYKRQHIGLASIQLPAFSRQQRAAFEAGEMEEDIEFWRQQFPNGHPVLPLLPMAITNSRKNLNEFNVFQVERRLDATLMPKIRQAAKANASTAFHVYLAAFRAMLFRLTDAEDMTIGVADANRNSNEVIGTIGLLLNLLTLRFTNSGEQTFDQLIADSRRITLQAMSHSRVPFDILLSELRAPRSSSYSPFFQAFFDYRQGHSEKQAFGNTEFETKALLPGRTAYDVTLDITDGEDTAVILFRTQAGLYDEMGAHLLVDTYIHFLESLVTDTSQEVKSPPLFSNKQVEGATKVGRGLDLVSTWPETLPRRIDQIAAENPNTIALKDGHGRSLRYLDMILRIEAIAESLQAVGVKPSDRVLVFQDATTDWPCSMLSIMRIGAVYVPLDLRNPLSRLASVASSCEPTAILIDDTTSGNVPKINVTHAKIVNVTEVKPQPNRNVENISKADSVAAILYTSGSTGAPKGIVVKHSGLRNEIEGYTRQWGLKAEYALQQSAFTFNHSSDQIYTGLVNGGCVYIVPWAHRGDPTEITKLMAHEGISYTKATPAEYSLWLEFGSENLGKMNTWKFAFGGGEPLTETLVHGFAKLNLSGLRLFNSYGPTEISISSTKMEIDYRAPLPAGRIPCGYSLPNYVAYILDDKLNPVPTGMPGELWIGGAGVSLGYLKDDSLTSYHFANDPYATPEYVQQGWTRMFRTGDIAHLKEDGAMVFRGRVAGDSQVKIRGLRIELGDIENNIVVASRGMVREAAVTLRDGEPQFLVAYVVFSPKHILADPETFLEQLLANLEVPQYMIPAMALPLDKMPLNYHNKIDRKALKELPLPKRSKKQEHITEMTETMVQLSQLWKKVLGDEEYGTRIDATTNFFTTGGNSLLVVRLQSQLRSSFNISVPLSRLINASILKDMARVIEESQVVDEIDWEQETSISDIETGTIEIKCRKESDEKEVLITGAGGFLGKHILSQLITDPTISKVHCIGLREKVAGEERKLAVSSPKIISYSGDLSEPFLGLSEADFKTLAGSVDSILHMGSVRSFWDNYHLLRPSNVSSTKQIVRMAAARNIPIHYVSSAGVLQSGAYENAESVSDYPPPKDGSNGYIATRWVCEQILDRANKQLCVPVRIHRFTEARVPSNASSGPAFGHFLELADEISALPDFSGIKGHFHMAPVNEAASYLATCLIKPDYSKTSLSFHHFECKLKVDIDEMATFLHESRAGKNLPLLDGLKFVGRMKAHGLQYFVTTQNLLMGKFEGEHVNDASMLVSRR</sequence>
<dbReference type="InterPro" id="IPR020845">
    <property type="entry name" value="AMP-binding_CS"/>
</dbReference>
<dbReference type="InterPro" id="IPR020841">
    <property type="entry name" value="PKS_Beta-ketoAc_synthase_dom"/>
</dbReference>
<dbReference type="InterPro" id="IPR020807">
    <property type="entry name" value="PKS_DH"/>
</dbReference>
<dbReference type="PANTHER" id="PTHR43775">
    <property type="entry name" value="FATTY ACID SYNTHASE"/>
    <property type="match status" value="1"/>
</dbReference>
<feature type="domain" description="Carrier" evidence="10">
    <location>
        <begin position="2402"/>
        <end position="2476"/>
    </location>
</feature>
<dbReference type="STRING" id="97972.A0A2V1E0U4"/>
<feature type="region of interest" description="Disordered" evidence="9">
    <location>
        <begin position="2479"/>
        <end position="2528"/>
    </location>
</feature>
<gene>
    <name evidence="13" type="ORF">DM02DRAFT_696056</name>
</gene>
<evidence type="ECO:0000259" key="12">
    <source>
        <dbReference type="PROSITE" id="PS52019"/>
    </source>
</evidence>
<feature type="active site" description="Proton acceptor; for dehydratase activity" evidence="8">
    <location>
        <position position="976"/>
    </location>
</feature>
<feature type="domain" description="PKS/mFAS DH" evidence="12">
    <location>
        <begin position="944"/>
        <end position="1246"/>
    </location>
</feature>
<evidence type="ECO:0000259" key="11">
    <source>
        <dbReference type="PROSITE" id="PS52004"/>
    </source>
</evidence>
<dbReference type="InterPro" id="IPR014043">
    <property type="entry name" value="Acyl_transferase_dom"/>
</dbReference>
<dbReference type="SUPFAM" id="SSF52777">
    <property type="entry name" value="CoA-dependent acyltransferases"/>
    <property type="match status" value="2"/>
</dbReference>
<dbReference type="InterPro" id="IPR057326">
    <property type="entry name" value="KR_dom"/>
</dbReference>
<reference evidence="13 14" key="1">
    <citation type="journal article" date="2018" name="Sci. Rep.">
        <title>Comparative genomics provides insights into the lifestyle and reveals functional heterogeneity of dark septate endophytic fungi.</title>
        <authorList>
            <person name="Knapp D.G."/>
            <person name="Nemeth J.B."/>
            <person name="Barry K."/>
            <person name="Hainaut M."/>
            <person name="Henrissat B."/>
            <person name="Johnson J."/>
            <person name="Kuo A."/>
            <person name="Lim J.H.P."/>
            <person name="Lipzen A."/>
            <person name="Nolan M."/>
            <person name="Ohm R.A."/>
            <person name="Tamas L."/>
            <person name="Grigoriev I.V."/>
            <person name="Spatafora J.W."/>
            <person name="Nagy L.G."/>
            <person name="Kovacs G.M."/>
        </authorList>
    </citation>
    <scope>NUCLEOTIDE SEQUENCE [LARGE SCALE GENOMIC DNA]</scope>
    <source>
        <strain evidence="13 14">DSE2036</strain>
    </source>
</reference>
<dbReference type="SUPFAM" id="SSF53335">
    <property type="entry name" value="S-adenosyl-L-methionine-dependent methyltransferases"/>
    <property type="match status" value="1"/>
</dbReference>
<dbReference type="Pfam" id="PF00698">
    <property type="entry name" value="Acyl_transf_1"/>
    <property type="match status" value="1"/>
</dbReference>
<dbReference type="Pfam" id="PF21089">
    <property type="entry name" value="PKS_DH_N"/>
    <property type="match status" value="1"/>
</dbReference>
<feature type="active site" description="Proton donor; for dehydratase activity" evidence="8">
    <location>
        <position position="1153"/>
    </location>
</feature>
<evidence type="ECO:0000256" key="9">
    <source>
        <dbReference type="SAM" id="MobiDB-lite"/>
    </source>
</evidence>
<dbReference type="InterPro" id="IPR013968">
    <property type="entry name" value="PKS_KR"/>
</dbReference>
<dbReference type="Pfam" id="PF00550">
    <property type="entry name" value="PP-binding"/>
    <property type="match status" value="2"/>
</dbReference>
<dbReference type="GO" id="GO:0044550">
    <property type="term" value="P:secondary metabolite biosynthetic process"/>
    <property type="evidence" value="ECO:0007669"/>
    <property type="project" value="TreeGrafter"/>
</dbReference>
<dbReference type="Gene3D" id="3.40.50.150">
    <property type="entry name" value="Vaccinia Virus protein VP39"/>
    <property type="match status" value="1"/>
</dbReference>
<feature type="compositionally biased region" description="Polar residues" evidence="9">
    <location>
        <begin position="2506"/>
        <end position="2516"/>
    </location>
</feature>
<dbReference type="InterPro" id="IPR045851">
    <property type="entry name" value="AMP-bd_C_sf"/>
</dbReference>
<dbReference type="PROSITE" id="PS50075">
    <property type="entry name" value="CARRIER"/>
    <property type="match status" value="2"/>
</dbReference>
<dbReference type="SMART" id="SM00823">
    <property type="entry name" value="PKS_PP"/>
    <property type="match status" value="2"/>
</dbReference>
<evidence type="ECO:0000259" key="10">
    <source>
        <dbReference type="PROSITE" id="PS50075"/>
    </source>
</evidence>
<feature type="region of interest" description="C-terminal hotdog fold" evidence="8">
    <location>
        <begin position="1091"/>
        <end position="1246"/>
    </location>
</feature>
<dbReference type="InterPro" id="IPR049551">
    <property type="entry name" value="PKS_DH_C"/>
</dbReference>
<keyword evidence="1" id="KW-0596">Phosphopantetheine</keyword>
<comment type="similarity">
    <text evidence="7">Belongs to the NRP synthetase family.</text>
</comment>
<dbReference type="EMBL" id="KZ805328">
    <property type="protein sequence ID" value="PVI03762.1"/>
    <property type="molecule type" value="Genomic_DNA"/>
</dbReference>
<accession>A0A2V1E0U4</accession>
<dbReference type="Pfam" id="PF07993">
    <property type="entry name" value="NAD_binding_4"/>
    <property type="match status" value="1"/>
</dbReference>
<dbReference type="SMART" id="SM00827">
    <property type="entry name" value="PKS_AT"/>
    <property type="match status" value="1"/>
</dbReference>
<dbReference type="CDD" id="cd19532">
    <property type="entry name" value="C_PKS-NRPS"/>
    <property type="match status" value="1"/>
</dbReference>
<dbReference type="InterPro" id="IPR036736">
    <property type="entry name" value="ACP-like_sf"/>
</dbReference>
<dbReference type="GO" id="GO:0004312">
    <property type="term" value="F:fatty acid synthase activity"/>
    <property type="evidence" value="ECO:0007669"/>
    <property type="project" value="TreeGrafter"/>
</dbReference>
<dbReference type="InterPro" id="IPR032821">
    <property type="entry name" value="PKS_assoc"/>
</dbReference>
<feature type="domain" description="Carrier" evidence="10">
    <location>
        <begin position="3528"/>
        <end position="3607"/>
    </location>
</feature>
<dbReference type="Gene3D" id="3.40.50.12780">
    <property type="entry name" value="N-terminal domain of ligase-like"/>
    <property type="match status" value="1"/>
</dbReference>
<dbReference type="Gene3D" id="3.40.47.10">
    <property type="match status" value="1"/>
</dbReference>
<dbReference type="InterPro" id="IPR016036">
    <property type="entry name" value="Malonyl_transacylase_ACP-bd"/>
</dbReference>
<dbReference type="SMART" id="SM00825">
    <property type="entry name" value="PKS_KS"/>
    <property type="match status" value="1"/>
</dbReference>
<dbReference type="Gene3D" id="3.10.129.110">
    <property type="entry name" value="Polyketide synthase dehydratase"/>
    <property type="match status" value="1"/>
</dbReference>
<dbReference type="Pfam" id="PF14765">
    <property type="entry name" value="PS-DH"/>
    <property type="match status" value="1"/>
</dbReference>